<dbReference type="Proteomes" id="UP000254879">
    <property type="component" value="Unassembled WGS sequence"/>
</dbReference>
<protein>
    <submittedName>
        <fullName evidence="5">D-beta-hydroxybutyrate dehydrogenase</fullName>
        <ecNumber evidence="5">1.1.1.30</ecNumber>
    </submittedName>
</protein>
<evidence type="ECO:0000313" key="5">
    <source>
        <dbReference type="EMBL" id="STY44808.1"/>
    </source>
</evidence>
<organism evidence="5 6">
    <name type="scientific">Listeria grayi</name>
    <name type="common">Listeria murrayi</name>
    <dbReference type="NCBI Taxonomy" id="1641"/>
    <lineage>
        <taxon>Bacteria</taxon>
        <taxon>Bacillati</taxon>
        <taxon>Bacillota</taxon>
        <taxon>Bacilli</taxon>
        <taxon>Bacillales</taxon>
        <taxon>Listeriaceae</taxon>
        <taxon>Listeria</taxon>
    </lineage>
</organism>
<sequence>MQNPLNNGGSARTTTTDVIKGIDLKGKIVVVTGGTAGLGLETVRTLASANAEVVVFARNLSKAKQALIDLPQVTLYQTPVDLSDRKTIAGFTDWFQANYQQLDILINCAGVMAIPFARDPLGNELQISSNYLGHYYLTKALLPLLKKTGNARIVNLSSRAHWRAPFDFEDPNFLEKPYDKWKAYAQAKTAVVLFTIALDKLYKESGIRAFAVHPGGIVTGLSSSLTDEEMSAMGTARRCLLREC</sequence>
<evidence type="ECO:0000256" key="2">
    <source>
        <dbReference type="ARBA" id="ARBA00022857"/>
    </source>
</evidence>
<dbReference type="EMBL" id="UGPG01000001">
    <property type="protein sequence ID" value="STY44808.1"/>
    <property type="molecule type" value="Genomic_DNA"/>
</dbReference>
<evidence type="ECO:0000256" key="3">
    <source>
        <dbReference type="ARBA" id="ARBA00023002"/>
    </source>
</evidence>
<dbReference type="PRINTS" id="PR00080">
    <property type="entry name" value="SDRFAMILY"/>
</dbReference>
<dbReference type="RefSeq" id="WP_003756557.1">
    <property type="nucleotide sequence ID" value="NZ_CABKNG010000001.1"/>
</dbReference>
<dbReference type="PANTHER" id="PTHR24320:SF282">
    <property type="entry name" value="WW DOMAIN-CONTAINING OXIDOREDUCTASE"/>
    <property type="match status" value="1"/>
</dbReference>
<dbReference type="PRINTS" id="PR00081">
    <property type="entry name" value="GDHRDH"/>
</dbReference>
<reference evidence="5 6" key="1">
    <citation type="submission" date="2018-06" db="EMBL/GenBank/DDBJ databases">
        <authorList>
            <consortium name="Pathogen Informatics"/>
            <person name="Doyle S."/>
        </authorList>
    </citation>
    <scope>NUCLEOTIDE SEQUENCE [LARGE SCALE GENOMIC DNA]</scope>
    <source>
        <strain evidence="6">NCTC 10815</strain>
    </source>
</reference>
<dbReference type="InterPro" id="IPR036291">
    <property type="entry name" value="NAD(P)-bd_dom_sf"/>
</dbReference>
<dbReference type="Pfam" id="PF00106">
    <property type="entry name" value="adh_short"/>
    <property type="match status" value="1"/>
</dbReference>
<dbReference type="PANTHER" id="PTHR24320">
    <property type="entry name" value="RETINOL DEHYDROGENASE"/>
    <property type="match status" value="1"/>
</dbReference>
<dbReference type="InterPro" id="IPR002347">
    <property type="entry name" value="SDR_fam"/>
</dbReference>
<dbReference type="SUPFAM" id="SSF51735">
    <property type="entry name" value="NAD(P)-binding Rossmann-fold domains"/>
    <property type="match status" value="1"/>
</dbReference>
<keyword evidence="3 5" id="KW-0560">Oxidoreductase</keyword>
<gene>
    <name evidence="5" type="primary">bdhA_2</name>
    <name evidence="5" type="ORF">NCTC10815_02162</name>
</gene>
<name>A0A378MER5_LISGR</name>
<dbReference type="AlphaFoldDB" id="A0A378MER5"/>
<accession>A0A378MER5</accession>
<keyword evidence="2" id="KW-0521">NADP</keyword>
<evidence type="ECO:0000256" key="1">
    <source>
        <dbReference type="ARBA" id="ARBA00006484"/>
    </source>
</evidence>
<dbReference type="EC" id="1.1.1.30" evidence="5"/>
<comment type="similarity">
    <text evidence="1 4">Belongs to the short-chain dehydrogenases/reductases (SDR) family.</text>
</comment>
<evidence type="ECO:0000256" key="4">
    <source>
        <dbReference type="RuleBase" id="RU000363"/>
    </source>
</evidence>
<proteinExistence type="inferred from homology"/>
<dbReference type="Gene3D" id="3.40.50.720">
    <property type="entry name" value="NAD(P)-binding Rossmann-like Domain"/>
    <property type="match status" value="1"/>
</dbReference>
<dbReference type="GO" id="GO:0003858">
    <property type="term" value="F:3-hydroxybutyrate dehydrogenase activity"/>
    <property type="evidence" value="ECO:0007669"/>
    <property type="project" value="UniProtKB-EC"/>
</dbReference>
<evidence type="ECO:0000313" key="6">
    <source>
        <dbReference type="Proteomes" id="UP000254879"/>
    </source>
</evidence>